<dbReference type="SUPFAM" id="SSF53955">
    <property type="entry name" value="Lysozyme-like"/>
    <property type="match status" value="1"/>
</dbReference>
<evidence type="ECO:0000313" key="1">
    <source>
        <dbReference type="EMBL" id="KKU87871.1"/>
    </source>
</evidence>
<evidence type="ECO:0008006" key="3">
    <source>
        <dbReference type="Google" id="ProtNLM"/>
    </source>
</evidence>
<name>A0A0G1U1D9_9BACT</name>
<dbReference type="InterPro" id="IPR023346">
    <property type="entry name" value="Lysozyme-like_dom_sf"/>
</dbReference>
<dbReference type="EMBL" id="LCOZ01000007">
    <property type="protein sequence ID" value="KKU87871.1"/>
    <property type="molecule type" value="Genomic_DNA"/>
</dbReference>
<organism evidence="1 2">
    <name type="scientific">Candidatus Beckwithbacteria bacterium GW2011_GWC2_47_9</name>
    <dbReference type="NCBI Taxonomy" id="1618373"/>
    <lineage>
        <taxon>Bacteria</taxon>
        <taxon>Candidatus Beckwithiibacteriota</taxon>
    </lineage>
</organism>
<comment type="caution">
    <text evidence="1">The sequence shown here is derived from an EMBL/GenBank/DDBJ whole genome shotgun (WGS) entry which is preliminary data.</text>
</comment>
<protein>
    <recommendedName>
        <fullName evidence="3">Mannosyl-glycoprotein endo-beta-N-acetylglucosamidase-like domain-containing protein</fullName>
    </recommendedName>
</protein>
<dbReference type="Proteomes" id="UP000034772">
    <property type="component" value="Unassembled WGS sequence"/>
</dbReference>
<reference evidence="1 2" key="1">
    <citation type="journal article" date="2015" name="Nature">
        <title>rRNA introns, odd ribosomes, and small enigmatic genomes across a large radiation of phyla.</title>
        <authorList>
            <person name="Brown C.T."/>
            <person name="Hug L.A."/>
            <person name="Thomas B.C."/>
            <person name="Sharon I."/>
            <person name="Castelle C.J."/>
            <person name="Singh A."/>
            <person name="Wilkins M.J."/>
            <person name="Williams K.H."/>
            <person name="Banfield J.F."/>
        </authorList>
    </citation>
    <scope>NUCLEOTIDE SEQUENCE [LARGE SCALE GENOMIC DNA]</scope>
</reference>
<proteinExistence type="predicted"/>
<accession>A0A0G1U1D9</accession>
<sequence length="194" mass="21670">MKRLSLVLLWWLTANLVLLITLVSYFKLSSLTPGSFRPQNKQLVTEAVSSHAINPQVLGAFSYSVKSEDAVPEIVKRYLAKYQSPLLPHADALVNIARGYRIDPRLLVAIAQQESNLCKKIPDDSFNCWGWGIHSRGTLKFTSYEEAMTAVIKGLSENYFGEGLTTPEAIMGIYTPLSDGSWARGVQQFIDEMK</sequence>
<evidence type="ECO:0000313" key="2">
    <source>
        <dbReference type="Proteomes" id="UP000034772"/>
    </source>
</evidence>
<dbReference type="AlphaFoldDB" id="A0A0G1U1D9"/>
<gene>
    <name evidence="1" type="ORF">UY17_C0007G0007</name>
</gene>